<dbReference type="AlphaFoldDB" id="A0A834LVG5"/>
<evidence type="ECO:0000256" key="1">
    <source>
        <dbReference type="SAM" id="MobiDB-lite"/>
    </source>
</evidence>
<proteinExistence type="predicted"/>
<feature type="compositionally biased region" description="Polar residues" evidence="1">
    <location>
        <begin position="304"/>
        <end position="320"/>
    </location>
</feature>
<evidence type="ECO:0000313" key="3">
    <source>
        <dbReference type="Proteomes" id="UP000626092"/>
    </source>
</evidence>
<name>A0A834LVG5_RHOSS</name>
<dbReference type="EMBL" id="WJXA01000002">
    <property type="protein sequence ID" value="KAF7149594.1"/>
    <property type="molecule type" value="Genomic_DNA"/>
</dbReference>
<gene>
    <name evidence="2" type="ORF">RHSIM_Rhsim02G0142200</name>
</gene>
<accession>A0A834LVG5</accession>
<organism evidence="2 3">
    <name type="scientific">Rhododendron simsii</name>
    <name type="common">Sims's rhododendron</name>
    <dbReference type="NCBI Taxonomy" id="118357"/>
    <lineage>
        <taxon>Eukaryota</taxon>
        <taxon>Viridiplantae</taxon>
        <taxon>Streptophyta</taxon>
        <taxon>Embryophyta</taxon>
        <taxon>Tracheophyta</taxon>
        <taxon>Spermatophyta</taxon>
        <taxon>Magnoliopsida</taxon>
        <taxon>eudicotyledons</taxon>
        <taxon>Gunneridae</taxon>
        <taxon>Pentapetalae</taxon>
        <taxon>asterids</taxon>
        <taxon>Ericales</taxon>
        <taxon>Ericaceae</taxon>
        <taxon>Ericoideae</taxon>
        <taxon>Rhodoreae</taxon>
        <taxon>Rhododendron</taxon>
    </lineage>
</organism>
<dbReference type="Proteomes" id="UP000626092">
    <property type="component" value="Unassembled WGS sequence"/>
</dbReference>
<comment type="caution">
    <text evidence="2">The sequence shown here is derived from an EMBL/GenBank/DDBJ whole genome shotgun (WGS) entry which is preliminary data.</text>
</comment>
<feature type="region of interest" description="Disordered" evidence="1">
    <location>
        <begin position="304"/>
        <end position="338"/>
    </location>
</feature>
<feature type="compositionally biased region" description="Basic and acidic residues" evidence="1">
    <location>
        <begin position="321"/>
        <end position="330"/>
    </location>
</feature>
<dbReference type="PANTHER" id="PTHR34835">
    <property type="entry name" value="OS07G0283600 PROTEIN-RELATED"/>
    <property type="match status" value="1"/>
</dbReference>
<protein>
    <submittedName>
        <fullName evidence="2">Uncharacterized protein</fullName>
    </submittedName>
</protein>
<dbReference type="OrthoDB" id="1667529at2759"/>
<sequence>MFDYENDTSAQHKVDGPYWSMTGGSVDIQRGNPLGDDESFDHDERKKVQGSPTPKPKKDYIQARISLRSIVKIISKLSLEQSEAIREIGLGGLLGLRCMKQDHILTRWLIKNFDPESSSMNVHGQQLLLTPVEVHNVLGIQCEGKDVKLKGSREGFLDLCKMVGVVQGSIPLKGLKDYLKETKSVGDDFKMKFVLYVLGAFLCPTTKPALKKSYLHAVKNVEAMKVCNWAKLTLDFLIGSVRKCKQKVVFLDHVTTKETRTPSPRSTPSLARWGDAKISATMRLLGDYQNKKVYMKFTHIEKQNQASPENTNFEEQNQKSSNDEGFEKHKQPSPKTTCICNDSRIAKVESKLAEFKKSLDQYRYDDNRMTKVEKELTEMKMTFIENHCDGDRMAKVETELVVMKSLLTQMVNKVSGKETVSLQPVEVNLTPKKKPAVTLSINTDESCLPFQPVEEVNVKSLVKKQPAQGLKRARTSGMTDLNTISAGVDVETVDPIASRKKSRIKKPTKQLRPSNERKRSQYLCSPYFPLDIGMKRMKGNKKATIRKVNMDEESELDSDDVKCQKINTALDLLCATFNGPSIPKKSLPQPKPIPPHPLSSYEKVLVAYCFDKELDRDISFSETIVSFAIDLAARRDLCSLKPGVWLDSTIITLVAVQLTSVQRKRHQDRCHTTWYLPTYISMSNPIQVHALHLMLQTKYGHFYVADVTMFDWITLEDPPIQDNSY</sequence>
<reference evidence="2" key="1">
    <citation type="submission" date="2019-11" db="EMBL/GenBank/DDBJ databases">
        <authorList>
            <person name="Liu Y."/>
            <person name="Hou J."/>
            <person name="Li T.-Q."/>
            <person name="Guan C.-H."/>
            <person name="Wu X."/>
            <person name="Wu H.-Z."/>
            <person name="Ling F."/>
            <person name="Zhang R."/>
            <person name="Shi X.-G."/>
            <person name="Ren J.-P."/>
            <person name="Chen E.-F."/>
            <person name="Sun J.-M."/>
        </authorList>
    </citation>
    <scope>NUCLEOTIDE SEQUENCE</scope>
    <source>
        <strain evidence="2">Adult_tree_wgs_1</strain>
        <tissue evidence="2">Leaves</tissue>
    </source>
</reference>
<keyword evidence="3" id="KW-1185">Reference proteome</keyword>
<feature type="region of interest" description="Disordered" evidence="1">
    <location>
        <begin position="1"/>
        <end position="57"/>
    </location>
</feature>
<evidence type="ECO:0000313" key="2">
    <source>
        <dbReference type="EMBL" id="KAF7149594.1"/>
    </source>
</evidence>
<dbReference type="PANTHER" id="PTHR34835:SF34">
    <property type="entry name" value="OS08G0555500 PROTEIN"/>
    <property type="match status" value="1"/>
</dbReference>